<evidence type="ECO:0000256" key="3">
    <source>
        <dbReference type="ARBA" id="ARBA00022448"/>
    </source>
</evidence>
<dbReference type="InterPro" id="IPR037294">
    <property type="entry name" value="ABC_BtuC-like"/>
</dbReference>
<gene>
    <name evidence="9" type="ORF">CLV97_11468</name>
</gene>
<feature type="transmembrane region" description="Helical" evidence="8">
    <location>
        <begin position="73"/>
        <end position="90"/>
    </location>
</feature>
<proteinExistence type="inferred from homology"/>
<protein>
    <submittedName>
        <fullName evidence="9">Iron complex transport system permease protein</fullName>
    </submittedName>
</protein>
<dbReference type="PANTHER" id="PTHR30472:SF25">
    <property type="entry name" value="ABC TRANSPORTER PERMEASE PROTEIN MJ0876-RELATED"/>
    <property type="match status" value="1"/>
</dbReference>
<evidence type="ECO:0000256" key="8">
    <source>
        <dbReference type="SAM" id="Phobius"/>
    </source>
</evidence>
<feature type="transmembrane region" description="Helical" evidence="8">
    <location>
        <begin position="290"/>
        <end position="308"/>
    </location>
</feature>
<sequence>MRVDGWLRFVLWPGILGLFLFLLIVASVTVGGTEIDARNVWGIILQRLGIGGISSAGDPASETIIMEIRFPRTLLAALVGASLAVAGAVYQAILRNPLADPYILGVSSGAALGAVLAILTGWGTSYFGNWTLPVYAFVFACIALLIVLRLARAGSRTDMGTIILSGVVVQAFFGALLTFAISLSNEQLQRIQFWLMGGGFSLRGWDHVGVLVPFLAIGLLIIVWHSRELNLFFLGERHAGHLGVSVGRMRVLLLVTASLVTGAAVSVSGTIGFVGLVIPHVMRMLFGPDHRLLVPVSALAGAMFLVGSDMLSRVVLAPRELPVGVITAFVGAPFFGWLLRKNSGSQGG</sequence>
<dbReference type="GO" id="GO:0033214">
    <property type="term" value="P:siderophore-iron import into cell"/>
    <property type="evidence" value="ECO:0007669"/>
    <property type="project" value="TreeGrafter"/>
</dbReference>
<keyword evidence="10" id="KW-1185">Reference proteome</keyword>
<evidence type="ECO:0000256" key="6">
    <source>
        <dbReference type="ARBA" id="ARBA00022989"/>
    </source>
</evidence>
<feature type="transmembrane region" description="Helical" evidence="8">
    <location>
        <begin position="162"/>
        <end position="184"/>
    </location>
</feature>
<feature type="transmembrane region" description="Helical" evidence="8">
    <location>
        <begin position="102"/>
        <end position="124"/>
    </location>
</feature>
<dbReference type="Pfam" id="PF01032">
    <property type="entry name" value="FecCD"/>
    <property type="match status" value="1"/>
</dbReference>
<dbReference type="AlphaFoldDB" id="A0A2T0LE74"/>
<dbReference type="FunFam" id="1.10.3470.10:FF:000001">
    <property type="entry name" value="Vitamin B12 ABC transporter permease BtuC"/>
    <property type="match status" value="1"/>
</dbReference>
<dbReference type="PANTHER" id="PTHR30472">
    <property type="entry name" value="FERRIC ENTEROBACTIN TRANSPORT SYSTEM PERMEASE PROTEIN"/>
    <property type="match status" value="1"/>
</dbReference>
<evidence type="ECO:0000256" key="1">
    <source>
        <dbReference type="ARBA" id="ARBA00004651"/>
    </source>
</evidence>
<evidence type="ECO:0000256" key="2">
    <source>
        <dbReference type="ARBA" id="ARBA00007935"/>
    </source>
</evidence>
<reference evidence="9 10" key="1">
    <citation type="submission" date="2018-03" db="EMBL/GenBank/DDBJ databases">
        <title>Genomic Encyclopedia of Archaeal and Bacterial Type Strains, Phase II (KMG-II): from individual species to whole genera.</title>
        <authorList>
            <person name="Goeker M."/>
        </authorList>
    </citation>
    <scope>NUCLEOTIDE SEQUENCE [LARGE SCALE GENOMIC DNA]</scope>
    <source>
        <strain evidence="9 10">DSM 44946</strain>
    </source>
</reference>
<dbReference type="SUPFAM" id="SSF81345">
    <property type="entry name" value="ABC transporter involved in vitamin B12 uptake, BtuC"/>
    <property type="match status" value="1"/>
</dbReference>
<feature type="transmembrane region" description="Helical" evidence="8">
    <location>
        <begin position="320"/>
        <end position="339"/>
    </location>
</feature>
<comment type="caution">
    <text evidence="9">The sequence shown here is derived from an EMBL/GenBank/DDBJ whole genome shotgun (WGS) entry which is preliminary data.</text>
</comment>
<feature type="transmembrane region" description="Helical" evidence="8">
    <location>
        <begin position="130"/>
        <end position="150"/>
    </location>
</feature>
<comment type="similarity">
    <text evidence="2">Belongs to the binding-protein-dependent transport system permease family. FecCD subfamily.</text>
</comment>
<evidence type="ECO:0000313" key="9">
    <source>
        <dbReference type="EMBL" id="PRX40379.1"/>
    </source>
</evidence>
<keyword evidence="7 8" id="KW-0472">Membrane</keyword>
<feature type="transmembrane region" description="Helical" evidence="8">
    <location>
        <begin position="204"/>
        <end position="224"/>
    </location>
</feature>
<organism evidence="9 10">
    <name type="scientific">Planifilum fimeticola</name>
    <dbReference type="NCBI Taxonomy" id="201975"/>
    <lineage>
        <taxon>Bacteria</taxon>
        <taxon>Bacillati</taxon>
        <taxon>Bacillota</taxon>
        <taxon>Bacilli</taxon>
        <taxon>Bacillales</taxon>
        <taxon>Thermoactinomycetaceae</taxon>
        <taxon>Planifilum</taxon>
    </lineage>
</organism>
<dbReference type="GO" id="GO:0005886">
    <property type="term" value="C:plasma membrane"/>
    <property type="evidence" value="ECO:0007669"/>
    <property type="project" value="UniProtKB-SubCell"/>
</dbReference>
<dbReference type="EMBL" id="PVNE01000014">
    <property type="protein sequence ID" value="PRX40379.1"/>
    <property type="molecule type" value="Genomic_DNA"/>
</dbReference>
<evidence type="ECO:0000256" key="7">
    <source>
        <dbReference type="ARBA" id="ARBA00023136"/>
    </source>
</evidence>
<evidence type="ECO:0000313" key="10">
    <source>
        <dbReference type="Proteomes" id="UP000237797"/>
    </source>
</evidence>
<dbReference type="Gene3D" id="1.10.3470.10">
    <property type="entry name" value="ABC transporter involved in vitamin B12 uptake, BtuC"/>
    <property type="match status" value="1"/>
</dbReference>
<comment type="subcellular location">
    <subcellularLocation>
        <location evidence="1">Cell membrane</location>
        <topology evidence="1">Multi-pass membrane protein</topology>
    </subcellularLocation>
</comment>
<evidence type="ECO:0000256" key="4">
    <source>
        <dbReference type="ARBA" id="ARBA00022475"/>
    </source>
</evidence>
<dbReference type="GO" id="GO:0022857">
    <property type="term" value="F:transmembrane transporter activity"/>
    <property type="evidence" value="ECO:0007669"/>
    <property type="project" value="InterPro"/>
</dbReference>
<keyword evidence="5 8" id="KW-0812">Transmembrane</keyword>
<feature type="transmembrane region" description="Helical" evidence="8">
    <location>
        <begin position="251"/>
        <end position="278"/>
    </location>
</feature>
<accession>A0A2T0LE74</accession>
<dbReference type="InterPro" id="IPR000522">
    <property type="entry name" value="ABC_transptr_permease_BtuC"/>
</dbReference>
<dbReference type="CDD" id="cd06550">
    <property type="entry name" value="TM_ABC_iron-siderophores_like"/>
    <property type="match status" value="1"/>
</dbReference>
<feature type="transmembrane region" description="Helical" evidence="8">
    <location>
        <begin position="9"/>
        <end position="30"/>
    </location>
</feature>
<keyword evidence="6 8" id="KW-1133">Transmembrane helix</keyword>
<dbReference type="Proteomes" id="UP000237797">
    <property type="component" value="Unassembled WGS sequence"/>
</dbReference>
<dbReference type="RefSeq" id="WP_106345383.1">
    <property type="nucleotide sequence ID" value="NZ_PVNE01000014.1"/>
</dbReference>
<evidence type="ECO:0000256" key="5">
    <source>
        <dbReference type="ARBA" id="ARBA00022692"/>
    </source>
</evidence>
<dbReference type="OrthoDB" id="9811721at2"/>
<keyword evidence="3" id="KW-0813">Transport</keyword>
<name>A0A2T0LE74_9BACL</name>
<keyword evidence="4" id="KW-1003">Cell membrane</keyword>